<evidence type="ECO:0000313" key="1">
    <source>
        <dbReference type="EMBL" id="KAJ3653362.1"/>
    </source>
</evidence>
<organism evidence="1 2">
    <name type="scientific">Zophobas morio</name>
    <dbReference type="NCBI Taxonomy" id="2755281"/>
    <lineage>
        <taxon>Eukaryota</taxon>
        <taxon>Metazoa</taxon>
        <taxon>Ecdysozoa</taxon>
        <taxon>Arthropoda</taxon>
        <taxon>Hexapoda</taxon>
        <taxon>Insecta</taxon>
        <taxon>Pterygota</taxon>
        <taxon>Neoptera</taxon>
        <taxon>Endopterygota</taxon>
        <taxon>Coleoptera</taxon>
        <taxon>Polyphaga</taxon>
        <taxon>Cucujiformia</taxon>
        <taxon>Tenebrionidae</taxon>
        <taxon>Zophobas</taxon>
    </lineage>
</organism>
<gene>
    <name evidence="1" type="ORF">Zmor_012617</name>
</gene>
<sequence>MTSGRGLLNFTVLELECGAKGADEGAVNFPFSKINTSTLVRRPAGSLYLDLMLVLPNALLLSLLLFLPELSCERGRFLLMDSGRTASP</sequence>
<dbReference type="AlphaFoldDB" id="A0AA38MEE8"/>
<dbReference type="Proteomes" id="UP001168821">
    <property type="component" value="Unassembled WGS sequence"/>
</dbReference>
<protein>
    <submittedName>
        <fullName evidence="1">Uncharacterized protein</fullName>
    </submittedName>
</protein>
<keyword evidence="2" id="KW-1185">Reference proteome</keyword>
<proteinExistence type="predicted"/>
<comment type="caution">
    <text evidence="1">The sequence shown here is derived from an EMBL/GenBank/DDBJ whole genome shotgun (WGS) entry which is preliminary data.</text>
</comment>
<reference evidence="1" key="1">
    <citation type="journal article" date="2023" name="G3 (Bethesda)">
        <title>Whole genome assemblies of Zophobas morio and Tenebrio molitor.</title>
        <authorList>
            <person name="Kaur S."/>
            <person name="Stinson S.A."/>
            <person name="diCenzo G.C."/>
        </authorList>
    </citation>
    <scope>NUCLEOTIDE SEQUENCE</scope>
    <source>
        <strain evidence="1">QUZm001</strain>
    </source>
</reference>
<accession>A0AA38MEE8</accession>
<evidence type="ECO:0000313" key="2">
    <source>
        <dbReference type="Proteomes" id="UP001168821"/>
    </source>
</evidence>
<name>A0AA38MEE8_9CUCU</name>
<dbReference type="EMBL" id="JALNTZ010000004">
    <property type="protein sequence ID" value="KAJ3653362.1"/>
    <property type="molecule type" value="Genomic_DNA"/>
</dbReference>